<proteinExistence type="predicted"/>
<dbReference type="RefSeq" id="WP_345367162.1">
    <property type="nucleotide sequence ID" value="NZ_BAABHJ010000040.1"/>
</dbReference>
<dbReference type="SUPFAM" id="SSF48317">
    <property type="entry name" value="Acid phosphatase/Vanadium-dependent haloperoxidase"/>
    <property type="match status" value="1"/>
</dbReference>
<reference evidence="5" key="1">
    <citation type="journal article" date="2019" name="Int. J. Syst. Evol. Microbiol.">
        <title>The Global Catalogue of Microorganisms (GCM) 10K type strain sequencing project: providing services to taxonomists for standard genome sequencing and annotation.</title>
        <authorList>
            <consortium name="The Broad Institute Genomics Platform"/>
            <consortium name="The Broad Institute Genome Sequencing Center for Infectious Disease"/>
            <person name="Wu L."/>
            <person name="Ma J."/>
        </authorList>
    </citation>
    <scope>NUCLEOTIDE SEQUENCE [LARGE SCALE GENOMIC DNA]</scope>
    <source>
        <strain evidence="5">JCM 17938</strain>
    </source>
</reference>
<feature type="domain" description="Phosphatidic acid phosphatase type 2/haloperoxidase" evidence="3">
    <location>
        <begin position="109"/>
        <end position="221"/>
    </location>
</feature>
<keyword evidence="2" id="KW-1133">Transmembrane helix</keyword>
<keyword evidence="2" id="KW-0472">Membrane</keyword>
<sequence>MWRQRARRWTYRRFSPDGRLGLRLTLACAAVFLVVVPFVVLLALVDVHWAPLRHLDDTATTHTHGFVLRHRALVGPLRATAYVFHPWVFRTILLALAAWLLYRGARRLAVWAAANVLVAGVVSATLKTAVGRTRPVLPNPIAHSGGGSFPSGHALMTVVGTATIVLVLLPLLRRAWRAVAWAAAAVLSVASGLFRVLLGVHYLSDVIAGWLLGAAIVLATTAAFETWRRGEGRRPADPFHEGTEPEAEARIAGEDHARSA</sequence>
<protein>
    <recommendedName>
        <fullName evidence="3">Phosphatidic acid phosphatase type 2/haloperoxidase domain-containing protein</fullName>
    </recommendedName>
</protein>
<feature type="transmembrane region" description="Helical" evidence="2">
    <location>
        <begin position="109"/>
        <end position="130"/>
    </location>
</feature>
<feature type="transmembrane region" description="Helical" evidence="2">
    <location>
        <begin position="20"/>
        <end position="45"/>
    </location>
</feature>
<name>A0ABP8U0I9_9ACTN</name>
<dbReference type="Pfam" id="PF01569">
    <property type="entry name" value="PAP2"/>
    <property type="match status" value="1"/>
</dbReference>
<gene>
    <name evidence="4" type="ORF">GCM10023195_85820</name>
</gene>
<comment type="caution">
    <text evidence="4">The sequence shown here is derived from an EMBL/GenBank/DDBJ whole genome shotgun (WGS) entry which is preliminary data.</text>
</comment>
<evidence type="ECO:0000256" key="2">
    <source>
        <dbReference type="SAM" id="Phobius"/>
    </source>
</evidence>
<feature type="transmembrane region" description="Helical" evidence="2">
    <location>
        <begin position="206"/>
        <end position="224"/>
    </location>
</feature>
<dbReference type="Gene3D" id="1.20.144.10">
    <property type="entry name" value="Phosphatidic acid phosphatase type 2/haloperoxidase"/>
    <property type="match status" value="1"/>
</dbReference>
<organism evidence="4 5">
    <name type="scientific">Actinoallomurus liliacearum</name>
    <dbReference type="NCBI Taxonomy" id="1080073"/>
    <lineage>
        <taxon>Bacteria</taxon>
        <taxon>Bacillati</taxon>
        <taxon>Actinomycetota</taxon>
        <taxon>Actinomycetes</taxon>
        <taxon>Streptosporangiales</taxon>
        <taxon>Thermomonosporaceae</taxon>
        <taxon>Actinoallomurus</taxon>
    </lineage>
</organism>
<feature type="transmembrane region" description="Helical" evidence="2">
    <location>
        <begin position="179"/>
        <end position="200"/>
    </location>
</feature>
<evidence type="ECO:0000259" key="3">
    <source>
        <dbReference type="SMART" id="SM00014"/>
    </source>
</evidence>
<feature type="transmembrane region" description="Helical" evidence="2">
    <location>
        <begin position="84"/>
        <end position="102"/>
    </location>
</feature>
<evidence type="ECO:0000313" key="4">
    <source>
        <dbReference type="EMBL" id="GAA4619019.1"/>
    </source>
</evidence>
<dbReference type="InterPro" id="IPR036938">
    <property type="entry name" value="PAP2/HPO_sf"/>
</dbReference>
<dbReference type="Proteomes" id="UP001500212">
    <property type="component" value="Unassembled WGS sequence"/>
</dbReference>
<evidence type="ECO:0000313" key="5">
    <source>
        <dbReference type="Proteomes" id="UP001500212"/>
    </source>
</evidence>
<keyword evidence="5" id="KW-1185">Reference proteome</keyword>
<feature type="transmembrane region" description="Helical" evidence="2">
    <location>
        <begin position="150"/>
        <end position="172"/>
    </location>
</feature>
<keyword evidence="2" id="KW-0812">Transmembrane</keyword>
<dbReference type="InterPro" id="IPR000326">
    <property type="entry name" value="PAP2/HPO"/>
</dbReference>
<dbReference type="PANTHER" id="PTHR14969">
    <property type="entry name" value="SPHINGOSINE-1-PHOSPHATE PHOSPHOHYDROLASE"/>
    <property type="match status" value="1"/>
</dbReference>
<dbReference type="PANTHER" id="PTHR14969:SF13">
    <property type="entry name" value="AT30094P"/>
    <property type="match status" value="1"/>
</dbReference>
<accession>A0ABP8U0I9</accession>
<dbReference type="SMART" id="SM00014">
    <property type="entry name" value="acidPPc"/>
    <property type="match status" value="1"/>
</dbReference>
<evidence type="ECO:0000256" key="1">
    <source>
        <dbReference type="SAM" id="MobiDB-lite"/>
    </source>
</evidence>
<feature type="region of interest" description="Disordered" evidence="1">
    <location>
        <begin position="231"/>
        <end position="260"/>
    </location>
</feature>
<dbReference type="EMBL" id="BAABHJ010000040">
    <property type="protein sequence ID" value="GAA4619019.1"/>
    <property type="molecule type" value="Genomic_DNA"/>
</dbReference>